<evidence type="ECO:0000256" key="6">
    <source>
        <dbReference type="ARBA" id="ARBA00023170"/>
    </source>
</evidence>
<dbReference type="GO" id="GO:0004930">
    <property type="term" value="F:G protein-coupled receptor activity"/>
    <property type="evidence" value="ECO:0007669"/>
    <property type="project" value="UniProtKB-KW"/>
</dbReference>
<comment type="caution">
    <text evidence="11">The sequence shown here is derived from an EMBL/GenBank/DDBJ whole genome shotgun (WGS) entry which is preliminary data.</text>
</comment>
<keyword evidence="7" id="KW-0807">Transducer</keyword>
<accession>A0A814GMB3</accession>
<feature type="transmembrane region" description="Helical" evidence="9">
    <location>
        <begin position="309"/>
        <end position="332"/>
    </location>
</feature>
<dbReference type="InterPro" id="IPR017452">
    <property type="entry name" value="GPCR_Rhodpsn_7TM"/>
</dbReference>
<evidence type="ECO:0000256" key="8">
    <source>
        <dbReference type="SAM" id="MobiDB-lite"/>
    </source>
</evidence>
<evidence type="ECO:0000256" key="7">
    <source>
        <dbReference type="ARBA" id="ARBA00023224"/>
    </source>
</evidence>
<keyword evidence="6" id="KW-0675">Receptor</keyword>
<dbReference type="Gene3D" id="1.20.1070.10">
    <property type="entry name" value="Rhodopsin 7-helix transmembrane proteins"/>
    <property type="match status" value="1"/>
</dbReference>
<dbReference type="Pfam" id="PF00001">
    <property type="entry name" value="7tm_1"/>
    <property type="match status" value="1"/>
</dbReference>
<dbReference type="PANTHER" id="PTHR24243:SF230">
    <property type="entry name" value="G-PROTEIN COUPLED RECEPTORS FAMILY 1 PROFILE DOMAIN-CONTAINING PROTEIN"/>
    <property type="match status" value="1"/>
</dbReference>
<feature type="transmembrane region" description="Helical" evidence="9">
    <location>
        <begin position="56"/>
        <end position="78"/>
    </location>
</feature>
<organism evidence="11 12">
    <name type="scientific">Adineta ricciae</name>
    <name type="common">Rotifer</name>
    <dbReference type="NCBI Taxonomy" id="249248"/>
    <lineage>
        <taxon>Eukaryota</taxon>
        <taxon>Metazoa</taxon>
        <taxon>Spiralia</taxon>
        <taxon>Gnathifera</taxon>
        <taxon>Rotifera</taxon>
        <taxon>Eurotatoria</taxon>
        <taxon>Bdelloidea</taxon>
        <taxon>Adinetida</taxon>
        <taxon>Adinetidae</taxon>
        <taxon>Adineta</taxon>
    </lineage>
</organism>
<feature type="compositionally biased region" description="Polar residues" evidence="8">
    <location>
        <begin position="406"/>
        <end position="418"/>
    </location>
</feature>
<dbReference type="SUPFAM" id="SSF81321">
    <property type="entry name" value="Family A G protein-coupled receptor-like"/>
    <property type="match status" value="1"/>
</dbReference>
<evidence type="ECO:0000313" key="12">
    <source>
        <dbReference type="Proteomes" id="UP000663828"/>
    </source>
</evidence>
<dbReference type="AlphaFoldDB" id="A0A814GMB3"/>
<keyword evidence="3 9" id="KW-1133">Transmembrane helix</keyword>
<dbReference type="Proteomes" id="UP000663828">
    <property type="component" value="Unassembled WGS sequence"/>
</dbReference>
<dbReference type="PROSITE" id="PS50262">
    <property type="entry name" value="G_PROTEIN_RECEP_F1_2"/>
    <property type="match status" value="1"/>
</dbReference>
<evidence type="ECO:0000256" key="9">
    <source>
        <dbReference type="SAM" id="Phobius"/>
    </source>
</evidence>
<sequence length="475" mass="55272">MSLTTSESTVCQTATGNIINSSLKCFEGLIPPNITDCNQKVFILRLFLFHCYIDRLFFPIVTSLVVIGTLLNLFSLCCFLKMNKRNSQNVYLSVLSLSDTINLHINFTVPLLRGWSEQMDSFFDSSKVLCRINGFFTEFFLIFPTWIIVLLTCERLISIMWPLKCYSLYTHRRAKISIIFLAFFIMILCLYRFVDLKGIDQVSVFSITACDDPWHKSLDFIVKSNLIIWAILPECLTLIMSLIIIYNIKLATQLFQPCQSKARQTKYNQANKTVLLISILFIVCHTPTGMVITWHLIHRPQDYMTLEFFIILVSRKFTVILYEISLCCKFFIYNRTFQNFKNILHTSLSRFTRQSNSAKLGRPVLGMNYVRNQHAKTFQFGQNKRHRNYVAKETDNLVRPQKRNSGKTSTSASQGSRDQQQQQRQQHMAVLMMKSNVDIQVALFDTPNLLRRFTTDTKETSNNRLLWRCKPQTTL</sequence>
<feature type="transmembrane region" description="Helical" evidence="9">
    <location>
        <begin position="132"/>
        <end position="153"/>
    </location>
</feature>
<dbReference type="PANTHER" id="PTHR24243">
    <property type="entry name" value="G-PROTEIN COUPLED RECEPTOR"/>
    <property type="match status" value="1"/>
</dbReference>
<feature type="transmembrane region" description="Helical" evidence="9">
    <location>
        <begin position="174"/>
        <end position="194"/>
    </location>
</feature>
<reference evidence="11" key="1">
    <citation type="submission" date="2021-02" db="EMBL/GenBank/DDBJ databases">
        <authorList>
            <person name="Nowell W R."/>
        </authorList>
    </citation>
    <scope>NUCLEOTIDE SEQUENCE</scope>
</reference>
<keyword evidence="12" id="KW-1185">Reference proteome</keyword>
<protein>
    <recommendedName>
        <fullName evidence="10">G-protein coupled receptors family 1 profile domain-containing protein</fullName>
    </recommendedName>
</protein>
<evidence type="ECO:0000256" key="3">
    <source>
        <dbReference type="ARBA" id="ARBA00022989"/>
    </source>
</evidence>
<feature type="domain" description="G-protein coupled receptors family 1 profile" evidence="10">
    <location>
        <begin position="68"/>
        <end position="333"/>
    </location>
</feature>
<evidence type="ECO:0000256" key="5">
    <source>
        <dbReference type="ARBA" id="ARBA00023136"/>
    </source>
</evidence>
<dbReference type="GO" id="GO:0005886">
    <property type="term" value="C:plasma membrane"/>
    <property type="evidence" value="ECO:0007669"/>
    <property type="project" value="TreeGrafter"/>
</dbReference>
<evidence type="ECO:0000256" key="1">
    <source>
        <dbReference type="ARBA" id="ARBA00004141"/>
    </source>
</evidence>
<dbReference type="InterPro" id="IPR000276">
    <property type="entry name" value="GPCR_Rhodpsn"/>
</dbReference>
<dbReference type="EMBL" id="CAJNOR010000751">
    <property type="protein sequence ID" value="CAF0998415.1"/>
    <property type="molecule type" value="Genomic_DNA"/>
</dbReference>
<feature type="transmembrane region" description="Helical" evidence="9">
    <location>
        <begin position="90"/>
        <end position="112"/>
    </location>
</feature>
<keyword evidence="2 9" id="KW-0812">Transmembrane</keyword>
<evidence type="ECO:0000256" key="2">
    <source>
        <dbReference type="ARBA" id="ARBA00022692"/>
    </source>
</evidence>
<keyword evidence="5 9" id="KW-0472">Membrane</keyword>
<feature type="transmembrane region" description="Helical" evidence="9">
    <location>
        <begin position="273"/>
        <end position="297"/>
    </location>
</feature>
<gene>
    <name evidence="11" type="ORF">XAT740_LOCUS13073</name>
</gene>
<comment type="subcellular location">
    <subcellularLocation>
        <location evidence="1">Membrane</location>
        <topology evidence="1">Multi-pass membrane protein</topology>
    </subcellularLocation>
</comment>
<proteinExistence type="predicted"/>
<keyword evidence="4" id="KW-0297">G-protein coupled receptor</keyword>
<evidence type="ECO:0000256" key="4">
    <source>
        <dbReference type="ARBA" id="ARBA00023040"/>
    </source>
</evidence>
<evidence type="ECO:0000259" key="10">
    <source>
        <dbReference type="PROSITE" id="PS50262"/>
    </source>
</evidence>
<name>A0A814GMB3_ADIRI</name>
<feature type="region of interest" description="Disordered" evidence="8">
    <location>
        <begin position="391"/>
        <end position="427"/>
    </location>
</feature>
<feature type="transmembrane region" description="Helical" evidence="9">
    <location>
        <begin position="226"/>
        <end position="246"/>
    </location>
</feature>
<evidence type="ECO:0000313" key="11">
    <source>
        <dbReference type="EMBL" id="CAF0998415.1"/>
    </source>
</evidence>